<reference evidence="1" key="1">
    <citation type="submission" date="2016-10" db="EMBL/GenBank/DDBJ databases">
        <authorList>
            <person name="Benchimol M."/>
            <person name="Almeida L.G."/>
            <person name="Vasconcelos A.T."/>
            <person name="Perreira-Neves A."/>
            <person name="Rosa I.A."/>
            <person name="Tasca T."/>
            <person name="Bogo M.R."/>
            <person name="de Souza W."/>
        </authorList>
    </citation>
    <scope>NUCLEOTIDE SEQUENCE [LARGE SCALE GENOMIC DNA]</scope>
    <source>
        <strain evidence="1">K</strain>
    </source>
</reference>
<dbReference type="Proteomes" id="UP000179807">
    <property type="component" value="Unassembled WGS sequence"/>
</dbReference>
<protein>
    <recommendedName>
        <fullName evidence="3">Importin N-terminal domain-containing protein</fullName>
    </recommendedName>
</protein>
<evidence type="ECO:0000313" key="2">
    <source>
        <dbReference type="Proteomes" id="UP000179807"/>
    </source>
</evidence>
<dbReference type="InterPro" id="IPR011989">
    <property type="entry name" value="ARM-like"/>
</dbReference>
<dbReference type="RefSeq" id="XP_068365611.1">
    <property type="nucleotide sequence ID" value="XM_068499696.1"/>
</dbReference>
<dbReference type="InterPro" id="IPR016024">
    <property type="entry name" value="ARM-type_fold"/>
</dbReference>
<sequence>MDQDTLPDPATFQNILEGISVSDQEIGNACRNQIEFLRINHLKALFELCAAAIQQPNATKTVLYNSLVVLNRALKPDYQISLTDVRKQWFSDDYQKAREYTKFSVVECVKSEWIEVRNQAALAISYLLIIELEKWSDLFPFFVNQLYSESCPGSAKSGIIATFTEVFQNGYVFNPNTKLEEIPKEFYGLGQFILVQLGSDIHDEQIHLQCLQCIYSMIDTIPQFFKEINFINQLLHTLELRFPSATERLYRRFHYLMFLIFKKFHDFDSSFMKIVFELTVKGFKSLYRSISMDFWGYIYLYEKKNLPSDGRPPFFNTLTAAQHLVPLLLGNIQDIIEPENDQYNDPDALDWNHFAVWTLKRFLKADIYVQTANSQKLNILPMIIQFLDFYMDQEDSMVVSLICLYGLQAICLNKKNHTEMLDSYLPKQFNYILYKCNHPTQRVSTVALMLLCSFIKTYNILASKNDFAQQIFHLVLGLIDREDLIINEQAVKLIATCASSFPIDTVPSFYGNYIEIFNKMNKSPFYIDSNLVSHPYKILYVLFTNIINHSESLKSSLPELNKCALSLLTLMLDQLRQSFGLMIQYQYQLSSAILRLITCLIKFLGESSSNFIENIIQTFVDIINHHDSLIEDALNVLAIIFSSCRNNFIRYQAPILDCLQRCISIPNPSIIGSTAFTIGLFFKFAKSMGYDYVVQPTQKLFNLLLDPYVDNRRSYYAQVVYSIALIIEGVGKLIPLNYRDEYLNKILTLSGAPFNPNNADEMEEIVLMFGSVSYGLKALITVFNDEEGFMQRFESQRKRNKIILYLIQIAKLKAYSEETMFNHFGLLLKFINITGSKFNVSLHNAYIKNFVQRGEESHDVNLKLIAKRISSELDRM</sequence>
<dbReference type="AlphaFoldDB" id="A0A1J4KMM3"/>
<accession>A0A1J4KMM3</accession>
<comment type="caution">
    <text evidence="1">The sequence shown here is derived from an EMBL/GenBank/DDBJ whole genome shotgun (WGS) entry which is preliminary data.</text>
</comment>
<evidence type="ECO:0000313" key="1">
    <source>
        <dbReference type="EMBL" id="OHT12475.1"/>
    </source>
</evidence>
<dbReference type="SUPFAM" id="SSF48371">
    <property type="entry name" value="ARM repeat"/>
    <property type="match status" value="1"/>
</dbReference>
<evidence type="ECO:0008006" key="3">
    <source>
        <dbReference type="Google" id="ProtNLM"/>
    </source>
</evidence>
<dbReference type="Gene3D" id="1.25.10.10">
    <property type="entry name" value="Leucine-rich Repeat Variant"/>
    <property type="match status" value="1"/>
</dbReference>
<keyword evidence="2" id="KW-1185">Reference proteome</keyword>
<organism evidence="1 2">
    <name type="scientific">Tritrichomonas foetus</name>
    <dbReference type="NCBI Taxonomy" id="1144522"/>
    <lineage>
        <taxon>Eukaryota</taxon>
        <taxon>Metamonada</taxon>
        <taxon>Parabasalia</taxon>
        <taxon>Tritrichomonadida</taxon>
        <taxon>Tritrichomonadidae</taxon>
        <taxon>Tritrichomonas</taxon>
    </lineage>
</organism>
<dbReference type="EMBL" id="MLAK01000562">
    <property type="protein sequence ID" value="OHT12475.1"/>
    <property type="molecule type" value="Genomic_DNA"/>
</dbReference>
<dbReference type="GeneID" id="94834400"/>
<name>A0A1J4KMM3_9EUKA</name>
<gene>
    <name evidence="1" type="ORF">TRFO_17619</name>
</gene>
<proteinExistence type="predicted"/>
<dbReference type="VEuPathDB" id="TrichDB:TRFO_17619"/>